<evidence type="ECO:0000313" key="3">
    <source>
        <dbReference type="EMBL" id="CUS05828.1"/>
    </source>
</evidence>
<dbReference type="RefSeq" id="WP_095045188.1">
    <property type="nucleotide sequence ID" value="NZ_LN890656.1"/>
</dbReference>
<dbReference type="OrthoDB" id="196738at2"/>
<dbReference type="EMBL" id="LN890656">
    <property type="protein sequence ID" value="CUS05828.1"/>
    <property type="molecule type" value="Genomic_DNA"/>
</dbReference>
<dbReference type="SUPFAM" id="SSF46626">
    <property type="entry name" value="Cytochrome c"/>
    <property type="match status" value="1"/>
</dbReference>
<reference evidence="3" key="1">
    <citation type="submission" date="2016-01" db="EMBL/GenBank/DDBJ databases">
        <authorList>
            <person name="Mcilroy J.S."/>
            <person name="Karst M S."/>
            <person name="Albertsen M."/>
        </authorList>
    </citation>
    <scope>NUCLEOTIDE SEQUENCE</scope>
    <source>
        <strain evidence="3">Cfx-K</strain>
    </source>
</reference>
<evidence type="ECO:0000256" key="1">
    <source>
        <dbReference type="SAM" id="MobiDB-lite"/>
    </source>
</evidence>
<feature type="compositionally biased region" description="Acidic residues" evidence="1">
    <location>
        <begin position="157"/>
        <end position="179"/>
    </location>
</feature>
<evidence type="ECO:0000313" key="4">
    <source>
        <dbReference type="Proteomes" id="UP000215027"/>
    </source>
</evidence>
<dbReference type="InterPro" id="IPR036909">
    <property type="entry name" value="Cyt_c-like_dom_sf"/>
</dbReference>
<dbReference type="InterPro" id="IPR025992">
    <property type="entry name" value="Haem-bd"/>
</dbReference>
<dbReference type="GO" id="GO:0009055">
    <property type="term" value="F:electron transfer activity"/>
    <property type="evidence" value="ECO:0007669"/>
    <property type="project" value="InterPro"/>
</dbReference>
<keyword evidence="4" id="KW-1185">Reference proteome</keyword>
<proteinExistence type="predicted"/>
<dbReference type="GO" id="GO:0020037">
    <property type="term" value="F:heme binding"/>
    <property type="evidence" value="ECO:0007669"/>
    <property type="project" value="InterPro"/>
</dbReference>
<gene>
    <name evidence="3" type="ORF">CFX0092_B0294</name>
</gene>
<dbReference type="SMART" id="SM01235">
    <property type="entry name" value="Haem_bd"/>
    <property type="match status" value="1"/>
</dbReference>
<feature type="domain" description="Haem-binding" evidence="2">
    <location>
        <begin position="13"/>
        <end position="147"/>
    </location>
</feature>
<sequence length="179" mass="20286">MRRNLLIAIAVLIAGFLLLQLIPYGRAHDNPPLVSEPNWDSPQTRELAQRACFDCHSHQTVWPWYANVAPVSWLVQRDVAHGREHLNFSDWNQSHDEHGHEGHAAEELIEVLREGTMPPRNYLLNHPEARLSDAERAALIEGLAATADLSPVAGEEAHDDEAEHTEEAEHDEEESRDDY</sequence>
<accession>A0A160T8R9</accession>
<evidence type="ECO:0000259" key="2">
    <source>
        <dbReference type="SMART" id="SM01235"/>
    </source>
</evidence>
<feature type="region of interest" description="Disordered" evidence="1">
    <location>
        <begin position="146"/>
        <end position="179"/>
    </location>
</feature>
<dbReference type="KEGG" id="pbf:CFX0092_B0294"/>
<dbReference type="AlphaFoldDB" id="A0A160T8R9"/>
<name>A0A160T8R9_9CHLR</name>
<dbReference type="Pfam" id="PF14376">
    <property type="entry name" value="Haem_bd"/>
    <property type="match status" value="1"/>
</dbReference>
<dbReference type="Proteomes" id="UP000215027">
    <property type="component" value="Chromosome II"/>
</dbReference>
<organism evidence="3 4">
    <name type="scientific">Candidatus Promineifilum breve</name>
    <dbReference type="NCBI Taxonomy" id="1806508"/>
    <lineage>
        <taxon>Bacteria</taxon>
        <taxon>Bacillati</taxon>
        <taxon>Chloroflexota</taxon>
        <taxon>Ardenticatenia</taxon>
        <taxon>Candidatus Promineifilales</taxon>
        <taxon>Candidatus Promineifilaceae</taxon>
        <taxon>Candidatus Promineifilum</taxon>
    </lineage>
</organism>
<protein>
    <submittedName>
        <fullName evidence="3">Cytochrome c</fullName>
    </submittedName>
</protein>